<keyword evidence="2" id="KW-1185">Reference proteome</keyword>
<dbReference type="Proteomes" id="UP000600139">
    <property type="component" value="Unassembled WGS sequence"/>
</dbReference>
<accession>A0A934R9P2</accession>
<dbReference type="AlphaFoldDB" id="A0A934R9P2"/>
<proteinExistence type="predicted"/>
<dbReference type="SUPFAM" id="SSF56112">
    <property type="entry name" value="Protein kinase-like (PK-like)"/>
    <property type="match status" value="1"/>
</dbReference>
<comment type="caution">
    <text evidence="1">The sequence shown here is derived from an EMBL/GenBank/DDBJ whole genome shotgun (WGS) entry which is preliminary data.</text>
</comment>
<evidence type="ECO:0000313" key="2">
    <source>
        <dbReference type="Proteomes" id="UP000600139"/>
    </source>
</evidence>
<evidence type="ECO:0000313" key="1">
    <source>
        <dbReference type="EMBL" id="MBK1817750.1"/>
    </source>
</evidence>
<gene>
    <name evidence="1" type="ORF">JIN84_19175</name>
</gene>
<organism evidence="1 2">
    <name type="scientific">Luteolibacter yonseiensis</name>
    <dbReference type="NCBI Taxonomy" id="1144680"/>
    <lineage>
        <taxon>Bacteria</taxon>
        <taxon>Pseudomonadati</taxon>
        <taxon>Verrucomicrobiota</taxon>
        <taxon>Verrucomicrobiia</taxon>
        <taxon>Verrucomicrobiales</taxon>
        <taxon>Verrucomicrobiaceae</taxon>
        <taxon>Luteolibacter</taxon>
    </lineage>
</organism>
<reference evidence="1" key="1">
    <citation type="submission" date="2021-01" db="EMBL/GenBank/DDBJ databases">
        <title>Modified the classification status of verrucomicrobia.</title>
        <authorList>
            <person name="Feng X."/>
        </authorList>
    </citation>
    <scope>NUCLEOTIDE SEQUENCE</scope>
    <source>
        <strain evidence="1">JCM 18052</strain>
    </source>
</reference>
<dbReference type="InterPro" id="IPR011009">
    <property type="entry name" value="Kinase-like_dom_sf"/>
</dbReference>
<sequence>MDPLKDGIRSNVRIDFYGHVHKRLRGTDADKRYAMEVSVLKVLEERGCPYVPRLLEEHPEELYFVSTNCGKPASMITKEKANQLFAKLEREYGVRHLDAEPRNITYSDKLGCFCIIDFELAEVLPPPPELGTPSPKNPEHP</sequence>
<dbReference type="EMBL" id="JAENIK010000012">
    <property type="protein sequence ID" value="MBK1817750.1"/>
    <property type="molecule type" value="Genomic_DNA"/>
</dbReference>
<protein>
    <submittedName>
        <fullName evidence="1">Serine/threonine protein phosphatase</fullName>
    </submittedName>
</protein>
<name>A0A934R9P2_9BACT</name>